<protein>
    <submittedName>
        <fullName evidence="2">Uncharacterized protein</fullName>
    </submittedName>
</protein>
<evidence type="ECO:0000313" key="3">
    <source>
        <dbReference type="Proteomes" id="UP000265515"/>
    </source>
</evidence>
<reference evidence="2 3" key="1">
    <citation type="journal article" date="2018" name="Cell">
        <title>The Chara Genome: Secondary Complexity and Implications for Plant Terrestrialization.</title>
        <authorList>
            <person name="Nishiyama T."/>
            <person name="Sakayama H."/>
            <person name="Vries J.D."/>
            <person name="Buschmann H."/>
            <person name="Saint-Marcoux D."/>
            <person name="Ullrich K.K."/>
            <person name="Haas F.B."/>
            <person name="Vanderstraeten L."/>
            <person name="Becker D."/>
            <person name="Lang D."/>
            <person name="Vosolsobe S."/>
            <person name="Rombauts S."/>
            <person name="Wilhelmsson P.K.I."/>
            <person name="Janitza P."/>
            <person name="Kern R."/>
            <person name="Heyl A."/>
            <person name="Rumpler F."/>
            <person name="Villalobos L.I.A.C."/>
            <person name="Clay J.M."/>
            <person name="Skokan R."/>
            <person name="Toyoda A."/>
            <person name="Suzuki Y."/>
            <person name="Kagoshima H."/>
            <person name="Schijlen E."/>
            <person name="Tajeshwar N."/>
            <person name="Catarino B."/>
            <person name="Hetherington A.J."/>
            <person name="Saltykova A."/>
            <person name="Bonnot C."/>
            <person name="Breuninger H."/>
            <person name="Symeonidi A."/>
            <person name="Radhakrishnan G.V."/>
            <person name="Van Nieuwerburgh F."/>
            <person name="Deforce D."/>
            <person name="Chang C."/>
            <person name="Karol K.G."/>
            <person name="Hedrich R."/>
            <person name="Ulvskov P."/>
            <person name="Glockner G."/>
            <person name="Delwiche C.F."/>
            <person name="Petrasek J."/>
            <person name="Van de Peer Y."/>
            <person name="Friml J."/>
            <person name="Beilby M."/>
            <person name="Dolan L."/>
            <person name="Kohara Y."/>
            <person name="Sugano S."/>
            <person name="Fujiyama A."/>
            <person name="Delaux P.-M."/>
            <person name="Quint M."/>
            <person name="TheiBen G."/>
            <person name="Hagemann M."/>
            <person name="Harholt J."/>
            <person name="Dunand C."/>
            <person name="Zachgo S."/>
            <person name="Langdale J."/>
            <person name="Maumus F."/>
            <person name="Straeten D.V.D."/>
            <person name="Gould S.B."/>
            <person name="Rensing S.A."/>
        </authorList>
    </citation>
    <scope>NUCLEOTIDE SEQUENCE [LARGE SCALE GENOMIC DNA]</scope>
    <source>
        <strain evidence="2 3">S276</strain>
    </source>
</reference>
<feature type="compositionally biased region" description="Polar residues" evidence="1">
    <location>
        <begin position="143"/>
        <end position="153"/>
    </location>
</feature>
<dbReference type="Gramene" id="GBG70844">
    <property type="protein sequence ID" value="GBG70844"/>
    <property type="gene ID" value="CBR_g8144"/>
</dbReference>
<accession>A0A388KLB2</accession>
<comment type="caution">
    <text evidence="2">The sequence shown here is derived from an EMBL/GenBank/DDBJ whole genome shotgun (WGS) entry which is preliminary data.</text>
</comment>
<evidence type="ECO:0000256" key="1">
    <source>
        <dbReference type="SAM" id="MobiDB-lite"/>
    </source>
</evidence>
<feature type="compositionally biased region" description="Basic and acidic residues" evidence="1">
    <location>
        <begin position="44"/>
        <end position="57"/>
    </location>
</feature>
<organism evidence="2 3">
    <name type="scientific">Chara braunii</name>
    <name type="common">Braun's stonewort</name>
    <dbReference type="NCBI Taxonomy" id="69332"/>
    <lineage>
        <taxon>Eukaryota</taxon>
        <taxon>Viridiplantae</taxon>
        <taxon>Streptophyta</taxon>
        <taxon>Charophyceae</taxon>
        <taxon>Charales</taxon>
        <taxon>Characeae</taxon>
        <taxon>Chara</taxon>
    </lineage>
</organism>
<keyword evidence="3" id="KW-1185">Reference proteome</keyword>
<name>A0A388KLB2_CHABU</name>
<dbReference type="EMBL" id="BFEA01000137">
    <property type="protein sequence ID" value="GBG70844.1"/>
    <property type="molecule type" value="Genomic_DNA"/>
</dbReference>
<sequence>MVWVMNPLTQCMLKAACPQAERSSGQQPCEAPGNTGAATRLHSAQKDCKEQHGKRSEAQVNTSKATTLQGTAGQADQQLGNRAVKRKATATRQTTYKARKQKTRKARPADGWQHRQGSGAAKRQPPGNTNSTAAPHSEHSDLHTTTCEANRTGSKAAMQRRQSSPHIQHGAKQHMTYSHHDEPLRLLVPTTD</sequence>
<dbReference type="AlphaFoldDB" id="A0A388KLB2"/>
<feature type="compositionally biased region" description="Basic residues" evidence="1">
    <location>
        <begin position="97"/>
        <end position="106"/>
    </location>
</feature>
<feature type="region of interest" description="Disordered" evidence="1">
    <location>
        <begin position="19"/>
        <end position="192"/>
    </location>
</feature>
<evidence type="ECO:0000313" key="2">
    <source>
        <dbReference type="EMBL" id="GBG70844.1"/>
    </source>
</evidence>
<proteinExistence type="predicted"/>
<gene>
    <name evidence="2" type="ORF">CBR_g8144</name>
</gene>
<feature type="compositionally biased region" description="Polar residues" evidence="1">
    <location>
        <begin position="58"/>
        <end position="80"/>
    </location>
</feature>
<dbReference type="Proteomes" id="UP000265515">
    <property type="component" value="Unassembled WGS sequence"/>
</dbReference>